<evidence type="ECO:0000313" key="2">
    <source>
        <dbReference type="EMBL" id="EFJ09027.1"/>
    </source>
</evidence>
<keyword evidence="3" id="KW-1185">Reference proteome</keyword>
<dbReference type="KEGG" id="smo:SELMODRAFT_428507"/>
<proteinExistence type="predicted"/>
<dbReference type="FunCoup" id="D8T328">
    <property type="interactions" value="998"/>
</dbReference>
<gene>
    <name evidence="2" type="ORF">SELMODRAFT_428507</name>
</gene>
<keyword evidence="1" id="KW-0472">Membrane</keyword>
<feature type="transmembrane region" description="Helical" evidence="1">
    <location>
        <begin position="6"/>
        <end position="26"/>
    </location>
</feature>
<keyword evidence="1" id="KW-1133">Transmembrane helix</keyword>
<protein>
    <submittedName>
        <fullName evidence="2">Uncharacterized protein</fullName>
    </submittedName>
</protein>
<dbReference type="Proteomes" id="UP000001514">
    <property type="component" value="Unassembled WGS sequence"/>
</dbReference>
<evidence type="ECO:0000256" key="1">
    <source>
        <dbReference type="SAM" id="Phobius"/>
    </source>
</evidence>
<dbReference type="PANTHER" id="PTHR35124:SF4">
    <property type="entry name" value="CALCINEURIN-LIKE PHOSPHOESTERASE DOMAIN-CONTAINING PROTEIN"/>
    <property type="match status" value="1"/>
</dbReference>
<dbReference type="PANTHER" id="PTHR35124">
    <property type="entry name" value="CYTOCHROME P450 FAMILY PROTEIN"/>
    <property type="match status" value="1"/>
</dbReference>
<dbReference type="SUPFAM" id="SSF52266">
    <property type="entry name" value="SGNH hydrolase"/>
    <property type="match status" value="1"/>
</dbReference>
<keyword evidence="1" id="KW-0812">Transmembrane</keyword>
<dbReference type="EMBL" id="GL377667">
    <property type="protein sequence ID" value="EFJ09027.1"/>
    <property type="molecule type" value="Genomic_DNA"/>
</dbReference>
<dbReference type="InterPro" id="IPR036514">
    <property type="entry name" value="SGNH_hydro_sf"/>
</dbReference>
<organism evidence="3">
    <name type="scientific">Selaginella moellendorffii</name>
    <name type="common">Spikemoss</name>
    <dbReference type="NCBI Taxonomy" id="88036"/>
    <lineage>
        <taxon>Eukaryota</taxon>
        <taxon>Viridiplantae</taxon>
        <taxon>Streptophyta</taxon>
        <taxon>Embryophyta</taxon>
        <taxon>Tracheophyta</taxon>
        <taxon>Lycopodiopsida</taxon>
        <taxon>Selaginellales</taxon>
        <taxon>Selaginellaceae</taxon>
        <taxon>Selaginella</taxon>
    </lineage>
</organism>
<name>D8T328_SELML</name>
<dbReference type="InParanoid" id="D8T328"/>
<dbReference type="Gene3D" id="3.40.50.1110">
    <property type="entry name" value="SGNH hydrolase"/>
    <property type="match status" value="1"/>
</dbReference>
<dbReference type="eggNOG" id="ENOG502QTKM">
    <property type="taxonomic scope" value="Eukaryota"/>
</dbReference>
<sequence>MTARAWPAGSALVILLLVSTILLYFMPSRFRKGSLLLQSGKEVNSPQFFQPSGPSTGFDLLRLSENGTRSCHNVSTAFGHLFGVPRPEESSGIITLSTDQVHRFWIVSFAADGSKRCFGGDFYETDLSGPKWKSRPPTTDFGDGSYLVELKVDGDFAGIYSFKAILLFANLHGMDSHPERWFRGQEQFVLQINFTSSGEHHRSRPLPVCTSNDLKSSAPTKWWGQWTRSLTSNENSCELDHDGRYLCLDGDEKYCETTSSRCTGTLASLESNGWVYSTGTCEFHLWNPSEAWQCLDGKKIFFWGDSNHQDTIRNLMNFVLGFHQGLLPRTFSTTVANPSNSSQKMEVVSVFNGHPDPSRDDRGLESLYEQQYREFVEDEFFRDGSPDAVILNSGLHDGIRWNSAAEFAAAADYATAFWKELVNGTGTRVIFRSTVTPAGASRGMQSNPAKMEAFNAILGEKIRRAMDHARFVDAYDMTFPWHYDHCCSDGGHYGRPPSLTSWHGGIGHRYFVDLMLVHILLTAVCPS</sequence>
<accession>D8T328</accession>
<dbReference type="Gramene" id="EFJ09027">
    <property type="protein sequence ID" value="EFJ09027"/>
    <property type="gene ID" value="SELMODRAFT_428507"/>
</dbReference>
<evidence type="ECO:0000313" key="3">
    <source>
        <dbReference type="Proteomes" id="UP000001514"/>
    </source>
</evidence>
<dbReference type="AlphaFoldDB" id="D8T328"/>
<reference evidence="2 3" key="1">
    <citation type="journal article" date="2011" name="Science">
        <title>The Selaginella genome identifies genetic changes associated with the evolution of vascular plants.</title>
        <authorList>
            <person name="Banks J.A."/>
            <person name="Nishiyama T."/>
            <person name="Hasebe M."/>
            <person name="Bowman J.L."/>
            <person name="Gribskov M."/>
            <person name="dePamphilis C."/>
            <person name="Albert V.A."/>
            <person name="Aono N."/>
            <person name="Aoyama T."/>
            <person name="Ambrose B.A."/>
            <person name="Ashton N.W."/>
            <person name="Axtell M.J."/>
            <person name="Barker E."/>
            <person name="Barker M.S."/>
            <person name="Bennetzen J.L."/>
            <person name="Bonawitz N.D."/>
            <person name="Chapple C."/>
            <person name="Cheng C."/>
            <person name="Correa L.G."/>
            <person name="Dacre M."/>
            <person name="DeBarry J."/>
            <person name="Dreyer I."/>
            <person name="Elias M."/>
            <person name="Engstrom E.M."/>
            <person name="Estelle M."/>
            <person name="Feng L."/>
            <person name="Finet C."/>
            <person name="Floyd S.K."/>
            <person name="Frommer W.B."/>
            <person name="Fujita T."/>
            <person name="Gramzow L."/>
            <person name="Gutensohn M."/>
            <person name="Harholt J."/>
            <person name="Hattori M."/>
            <person name="Heyl A."/>
            <person name="Hirai T."/>
            <person name="Hiwatashi Y."/>
            <person name="Ishikawa M."/>
            <person name="Iwata M."/>
            <person name="Karol K.G."/>
            <person name="Koehler B."/>
            <person name="Kolukisaoglu U."/>
            <person name="Kubo M."/>
            <person name="Kurata T."/>
            <person name="Lalonde S."/>
            <person name="Li K."/>
            <person name="Li Y."/>
            <person name="Litt A."/>
            <person name="Lyons E."/>
            <person name="Manning G."/>
            <person name="Maruyama T."/>
            <person name="Michael T.P."/>
            <person name="Mikami K."/>
            <person name="Miyazaki S."/>
            <person name="Morinaga S."/>
            <person name="Murata T."/>
            <person name="Mueller-Roeber B."/>
            <person name="Nelson D.R."/>
            <person name="Obara M."/>
            <person name="Oguri Y."/>
            <person name="Olmstead R.G."/>
            <person name="Onodera N."/>
            <person name="Petersen B.L."/>
            <person name="Pils B."/>
            <person name="Prigge M."/>
            <person name="Rensing S.A."/>
            <person name="Riano-Pachon D.M."/>
            <person name="Roberts A.W."/>
            <person name="Sato Y."/>
            <person name="Scheller H.V."/>
            <person name="Schulz B."/>
            <person name="Schulz C."/>
            <person name="Shakirov E.V."/>
            <person name="Shibagaki N."/>
            <person name="Shinohara N."/>
            <person name="Shippen D.E."/>
            <person name="Soerensen I."/>
            <person name="Sotooka R."/>
            <person name="Sugimoto N."/>
            <person name="Sugita M."/>
            <person name="Sumikawa N."/>
            <person name="Tanurdzic M."/>
            <person name="Theissen G."/>
            <person name="Ulvskov P."/>
            <person name="Wakazuki S."/>
            <person name="Weng J.K."/>
            <person name="Willats W.W."/>
            <person name="Wipf D."/>
            <person name="Wolf P.G."/>
            <person name="Yang L."/>
            <person name="Zimmer A.D."/>
            <person name="Zhu Q."/>
            <person name="Mitros T."/>
            <person name="Hellsten U."/>
            <person name="Loque D."/>
            <person name="Otillar R."/>
            <person name="Salamov A."/>
            <person name="Schmutz J."/>
            <person name="Shapiro H."/>
            <person name="Lindquist E."/>
            <person name="Lucas S."/>
            <person name="Rokhsar D."/>
            <person name="Grigoriev I.V."/>
        </authorList>
    </citation>
    <scope>NUCLEOTIDE SEQUENCE [LARGE SCALE GENOMIC DNA]</scope>
</reference>
<dbReference type="HOGENOM" id="CLU_023547_0_0_1"/>